<evidence type="ECO:0000313" key="13">
    <source>
        <dbReference type="EMBL" id="HDI83350.1"/>
    </source>
</evidence>
<dbReference type="NCBIfam" id="NF004344">
    <property type="entry name" value="PRK05724.1"/>
    <property type="match status" value="1"/>
</dbReference>
<dbReference type="UniPathway" id="UPA00655">
    <property type="reaction ID" value="UER00711"/>
</dbReference>
<dbReference type="PROSITE" id="PS50989">
    <property type="entry name" value="COA_CT_CTER"/>
    <property type="match status" value="1"/>
</dbReference>
<comment type="subcellular location">
    <subcellularLocation>
        <location evidence="10">Cytoplasm</location>
    </subcellularLocation>
</comment>
<name>A0A7C0ZA68_UNCW3</name>
<keyword evidence="2 10" id="KW-0444">Lipid biosynthesis</keyword>
<protein>
    <recommendedName>
        <fullName evidence="10">Acetyl-coenzyme A carboxylase carboxyl transferase subunit alpha</fullName>
        <shortName evidence="10">ACCase subunit alpha</shortName>
        <shortName evidence="10">Acetyl-CoA carboxylase carboxyltransferase subunit alpha</shortName>
        <ecNumber evidence="10">2.1.3.15</ecNumber>
    </recommendedName>
</protein>
<dbReference type="EMBL" id="DQWE01000291">
    <property type="protein sequence ID" value="HDI83350.1"/>
    <property type="molecule type" value="Genomic_DNA"/>
</dbReference>
<evidence type="ECO:0000256" key="6">
    <source>
        <dbReference type="ARBA" id="ARBA00022840"/>
    </source>
</evidence>
<sequence>MATYLDFEKPIEELEKKIEELRNLSETEGISLEDEIKPLEKKLNDLRKKIFSSLTPWQKVQLARHPDRPYTLDYINLIFNDWVELHGDRLFADDPAIVSGFATLEGIPFTIVGHQKGRTVEEKIKRNFGMPHPEGYRKALRVMKTGAKFGRPIIAFIDTPGAFPGIGAEERGQAMAIAVNIKEMAVLPVPIIVIVTGEGGSGGALAIGVGDRVYMQENAMYSVISPEGCASILWRDQKYKDKAAESLKITAKDLLKMGVIDGIIPEPPGGAHRDPEGAAKILKKTILNTYRELSKIKGDELIIKRIEKFGEMGFFKEV</sequence>
<keyword evidence="3 10" id="KW-0808">Transferase</keyword>
<evidence type="ECO:0000256" key="10">
    <source>
        <dbReference type="HAMAP-Rule" id="MF_00823"/>
    </source>
</evidence>
<evidence type="ECO:0000256" key="5">
    <source>
        <dbReference type="ARBA" id="ARBA00022832"/>
    </source>
</evidence>
<dbReference type="HAMAP" id="MF_00823">
    <property type="entry name" value="AcetylCoA_CT_alpha"/>
    <property type="match status" value="1"/>
</dbReference>
<keyword evidence="13" id="KW-0436">Ligase</keyword>
<dbReference type="InterPro" id="IPR001095">
    <property type="entry name" value="Acetyl_CoA_COase_a_su"/>
</dbReference>
<dbReference type="NCBIfam" id="NF041504">
    <property type="entry name" value="AccA_sub"/>
    <property type="match status" value="1"/>
</dbReference>
<keyword evidence="10" id="KW-0963">Cytoplasm</keyword>
<comment type="function">
    <text evidence="10">Component of the acetyl coenzyme A carboxylase (ACC) complex. First, biotin carboxylase catalyzes the carboxylation of biotin on its carrier protein (BCCP) and then the CO(2) group is transferred by the carboxyltransferase to acetyl-CoA to form malonyl-CoA.</text>
</comment>
<keyword evidence="7 10" id="KW-0443">Lipid metabolism</keyword>
<dbReference type="GO" id="GO:2001295">
    <property type="term" value="P:malonyl-CoA biosynthetic process"/>
    <property type="evidence" value="ECO:0007669"/>
    <property type="project" value="UniProtKB-UniRule"/>
</dbReference>
<dbReference type="SUPFAM" id="SSF52096">
    <property type="entry name" value="ClpP/crotonase"/>
    <property type="match status" value="1"/>
</dbReference>
<proteinExistence type="inferred from homology"/>
<organism evidence="13">
    <name type="scientific">candidate division WOR-3 bacterium</name>
    <dbReference type="NCBI Taxonomy" id="2052148"/>
    <lineage>
        <taxon>Bacteria</taxon>
        <taxon>Bacteria division WOR-3</taxon>
    </lineage>
</organism>
<dbReference type="GO" id="GO:0003989">
    <property type="term" value="F:acetyl-CoA carboxylase activity"/>
    <property type="evidence" value="ECO:0007669"/>
    <property type="project" value="InterPro"/>
</dbReference>
<evidence type="ECO:0000256" key="11">
    <source>
        <dbReference type="SAM" id="Coils"/>
    </source>
</evidence>
<keyword evidence="4 10" id="KW-0547">Nucleotide-binding</keyword>
<comment type="catalytic activity">
    <reaction evidence="9 10">
        <text>N(6)-carboxybiotinyl-L-lysyl-[protein] + acetyl-CoA = N(6)-biotinyl-L-lysyl-[protein] + malonyl-CoA</text>
        <dbReference type="Rhea" id="RHEA:54728"/>
        <dbReference type="Rhea" id="RHEA-COMP:10505"/>
        <dbReference type="Rhea" id="RHEA-COMP:10506"/>
        <dbReference type="ChEBI" id="CHEBI:57288"/>
        <dbReference type="ChEBI" id="CHEBI:57384"/>
        <dbReference type="ChEBI" id="CHEBI:83144"/>
        <dbReference type="ChEBI" id="CHEBI:83145"/>
        <dbReference type="EC" id="2.1.3.15"/>
    </reaction>
</comment>
<keyword evidence="5 10" id="KW-0276">Fatty acid metabolism</keyword>
<dbReference type="NCBIfam" id="TIGR00513">
    <property type="entry name" value="accA"/>
    <property type="match status" value="1"/>
</dbReference>
<dbReference type="PRINTS" id="PR01069">
    <property type="entry name" value="ACCCTRFRASEA"/>
</dbReference>
<dbReference type="EC" id="2.1.3.15" evidence="10"/>
<keyword evidence="11" id="KW-0175">Coiled coil</keyword>
<dbReference type="GO" id="GO:0006633">
    <property type="term" value="P:fatty acid biosynthetic process"/>
    <property type="evidence" value="ECO:0007669"/>
    <property type="project" value="UniProtKB-KW"/>
</dbReference>
<dbReference type="Gene3D" id="3.90.226.10">
    <property type="entry name" value="2-enoyl-CoA Hydratase, Chain A, domain 1"/>
    <property type="match status" value="1"/>
</dbReference>
<dbReference type="Proteomes" id="UP000885847">
    <property type="component" value="Unassembled WGS sequence"/>
</dbReference>
<keyword evidence="8 10" id="KW-0275">Fatty acid biosynthesis</keyword>
<reference evidence="13" key="1">
    <citation type="journal article" date="2020" name="mSystems">
        <title>Genome- and Community-Level Interaction Insights into Carbon Utilization and Element Cycling Functions of Hydrothermarchaeota in Hydrothermal Sediment.</title>
        <authorList>
            <person name="Zhou Z."/>
            <person name="Liu Y."/>
            <person name="Xu W."/>
            <person name="Pan J."/>
            <person name="Luo Z.H."/>
            <person name="Li M."/>
        </authorList>
    </citation>
    <scope>NUCLEOTIDE SEQUENCE [LARGE SCALE GENOMIC DNA]</scope>
    <source>
        <strain evidence="13">HyVt-102</strain>
    </source>
</reference>
<accession>A0A7C0ZA68</accession>
<gene>
    <name evidence="10" type="primary">accA</name>
    <name evidence="13" type="ORF">ENF18_06120</name>
</gene>
<comment type="pathway">
    <text evidence="1 10">Lipid metabolism; malonyl-CoA biosynthesis; malonyl-CoA from acetyl-CoA: step 1/1.</text>
</comment>
<evidence type="ECO:0000256" key="4">
    <source>
        <dbReference type="ARBA" id="ARBA00022741"/>
    </source>
</evidence>
<feature type="domain" description="CoA carboxyltransferase C-terminal" evidence="12">
    <location>
        <begin position="38"/>
        <end position="292"/>
    </location>
</feature>
<dbReference type="PANTHER" id="PTHR42853:SF3">
    <property type="entry name" value="ACETYL-COENZYME A CARBOXYLASE CARBOXYL TRANSFERASE SUBUNIT ALPHA, CHLOROPLASTIC"/>
    <property type="match status" value="1"/>
</dbReference>
<comment type="subunit">
    <text evidence="10">Acetyl-CoA carboxylase is a heterohexamer composed of biotin carboxyl carrier protein (AccB), biotin carboxylase (AccC) and two subunits each of ACCase subunit alpha (AccA) and ACCase subunit beta (AccD).</text>
</comment>
<dbReference type="GO" id="GO:0016743">
    <property type="term" value="F:carboxyl- or carbamoyltransferase activity"/>
    <property type="evidence" value="ECO:0007669"/>
    <property type="project" value="UniProtKB-UniRule"/>
</dbReference>
<dbReference type="InterPro" id="IPR011763">
    <property type="entry name" value="COA_CT_C"/>
</dbReference>
<evidence type="ECO:0000259" key="12">
    <source>
        <dbReference type="PROSITE" id="PS50989"/>
    </source>
</evidence>
<evidence type="ECO:0000256" key="2">
    <source>
        <dbReference type="ARBA" id="ARBA00022516"/>
    </source>
</evidence>
<evidence type="ECO:0000256" key="9">
    <source>
        <dbReference type="ARBA" id="ARBA00049152"/>
    </source>
</evidence>
<evidence type="ECO:0000256" key="8">
    <source>
        <dbReference type="ARBA" id="ARBA00023160"/>
    </source>
</evidence>
<feature type="coiled-coil region" evidence="11">
    <location>
        <begin position="4"/>
        <end position="31"/>
    </location>
</feature>
<dbReference type="PANTHER" id="PTHR42853">
    <property type="entry name" value="ACETYL-COENZYME A CARBOXYLASE CARBOXYL TRANSFERASE SUBUNIT ALPHA"/>
    <property type="match status" value="1"/>
</dbReference>
<comment type="caution">
    <text evidence="13">The sequence shown here is derived from an EMBL/GenBank/DDBJ whole genome shotgun (WGS) entry which is preliminary data.</text>
</comment>
<dbReference type="GO" id="GO:0009317">
    <property type="term" value="C:acetyl-CoA carboxylase complex"/>
    <property type="evidence" value="ECO:0007669"/>
    <property type="project" value="InterPro"/>
</dbReference>
<comment type="similarity">
    <text evidence="10">Belongs to the AccA family.</text>
</comment>
<dbReference type="Pfam" id="PF03255">
    <property type="entry name" value="ACCA"/>
    <property type="match status" value="1"/>
</dbReference>
<dbReference type="GO" id="GO:0005524">
    <property type="term" value="F:ATP binding"/>
    <property type="evidence" value="ECO:0007669"/>
    <property type="project" value="UniProtKB-KW"/>
</dbReference>
<dbReference type="AlphaFoldDB" id="A0A7C0ZA68"/>
<evidence type="ECO:0000256" key="7">
    <source>
        <dbReference type="ARBA" id="ARBA00023098"/>
    </source>
</evidence>
<evidence type="ECO:0000256" key="1">
    <source>
        <dbReference type="ARBA" id="ARBA00004956"/>
    </source>
</evidence>
<dbReference type="InterPro" id="IPR029045">
    <property type="entry name" value="ClpP/crotonase-like_dom_sf"/>
</dbReference>
<evidence type="ECO:0000256" key="3">
    <source>
        <dbReference type="ARBA" id="ARBA00022679"/>
    </source>
</evidence>
<keyword evidence="6 10" id="KW-0067">ATP-binding</keyword>